<proteinExistence type="predicted"/>
<sequence>MGEGQAGDGCDLQSPDLVAAVGGGAGTGHERDVPPGQLLQLRVEGRVVGLDQGERSRLGHRRPAHAEIRAVQ</sequence>
<gene>
    <name evidence="1" type="ORF">HS99_0004300</name>
</gene>
<accession>A0A1E7N8N0</accession>
<dbReference type="AlphaFoldDB" id="A0A1E7N8N0"/>
<name>A0A1E7N8N0_KITAU</name>
<protein>
    <submittedName>
        <fullName evidence="1">Uncharacterized protein</fullName>
    </submittedName>
</protein>
<keyword evidence="2" id="KW-1185">Reference proteome</keyword>
<dbReference type="EMBL" id="JPRF03000021">
    <property type="protein sequence ID" value="OEV37055.1"/>
    <property type="molecule type" value="Genomic_DNA"/>
</dbReference>
<evidence type="ECO:0000313" key="1">
    <source>
        <dbReference type="EMBL" id="OEV37055.1"/>
    </source>
</evidence>
<evidence type="ECO:0000313" key="2">
    <source>
        <dbReference type="Proteomes" id="UP000037395"/>
    </source>
</evidence>
<dbReference type="KEGG" id="kau:B6264_24700"/>
<organism evidence="1 2">
    <name type="scientific">Kitasatospora aureofaciens</name>
    <name type="common">Streptomyces aureofaciens</name>
    <dbReference type="NCBI Taxonomy" id="1894"/>
    <lineage>
        <taxon>Bacteria</taxon>
        <taxon>Bacillati</taxon>
        <taxon>Actinomycetota</taxon>
        <taxon>Actinomycetes</taxon>
        <taxon>Kitasatosporales</taxon>
        <taxon>Streptomycetaceae</taxon>
        <taxon>Kitasatospora</taxon>
    </lineage>
</organism>
<reference evidence="1" key="1">
    <citation type="submission" date="2016-08" db="EMBL/GenBank/DDBJ databases">
        <title>Sequencing, Assembly and Comparative Genomics of S. aureofaciens ATCC 10762.</title>
        <authorList>
            <person name="Gradnigo J.S."/>
            <person name="Johnson N."/>
            <person name="Somerville G.A."/>
        </authorList>
    </citation>
    <scope>NUCLEOTIDE SEQUENCE [LARGE SCALE GENOMIC DNA]</scope>
    <source>
        <strain evidence="1">ATCC 10762</strain>
    </source>
</reference>
<comment type="caution">
    <text evidence="1">The sequence shown here is derived from an EMBL/GenBank/DDBJ whole genome shotgun (WGS) entry which is preliminary data.</text>
</comment>
<dbReference type="Proteomes" id="UP000037395">
    <property type="component" value="Unassembled WGS sequence"/>
</dbReference>